<name>A0ABD3GB17_9MARC</name>
<dbReference type="SMART" id="SM00239">
    <property type="entry name" value="C2"/>
    <property type="match status" value="1"/>
</dbReference>
<comment type="caution">
    <text evidence="4">The sequence shown here is derived from an EMBL/GenBank/DDBJ whole genome shotgun (WGS) entry which is preliminary data.</text>
</comment>
<dbReference type="AlphaFoldDB" id="A0ABD3GB17"/>
<dbReference type="InterPro" id="IPR035892">
    <property type="entry name" value="C2_domain_sf"/>
</dbReference>
<dbReference type="Pfam" id="PF00168">
    <property type="entry name" value="C2"/>
    <property type="match status" value="2"/>
</dbReference>
<evidence type="ECO:0000256" key="2">
    <source>
        <dbReference type="ARBA" id="ARBA00022837"/>
    </source>
</evidence>
<evidence type="ECO:0000259" key="3">
    <source>
        <dbReference type="PROSITE" id="PS50004"/>
    </source>
</evidence>
<keyword evidence="2" id="KW-0106">Calcium</keyword>
<dbReference type="InterPro" id="IPR000008">
    <property type="entry name" value="C2_dom"/>
</dbReference>
<dbReference type="PRINTS" id="PR00360">
    <property type="entry name" value="C2DOMAIN"/>
</dbReference>
<gene>
    <name evidence="4" type="ORF">R1sor_024942</name>
</gene>
<dbReference type="SUPFAM" id="SSF49562">
    <property type="entry name" value="C2 domain (Calcium/lipid-binding domain, CaLB)"/>
    <property type="match status" value="2"/>
</dbReference>
<accession>A0ABD3GB17</accession>
<keyword evidence="5" id="KW-1185">Reference proteome</keyword>
<dbReference type="FunFam" id="2.60.40.150:FF:000100">
    <property type="entry name" value="Extended synaptotagmin-2"/>
    <property type="match status" value="1"/>
</dbReference>
<dbReference type="Proteomes" id="UP001633002">
    <property type="component" value="Unassembled WGS sequence"/>
</dbReference>
<organism evidence="4 5">
    <name type="scientific">Riccia sorocarpa</name>
    <dbReference type="NCBI Taxonomy" id="122646"/>
    <lineage>
        <taxon>Eukaryota</taxon>
        <taxon>Viridiplantae</taxon>
        <taxon>Streptophyta</taxon>
        <taxon>Embryophyta</taxon>
        <taxon>Marchantiophyta</taxon>
        <taxon>Marchantiopsida</taxon>
        <taxon>Marchantiidae</taxon>
        <taxon>Marchantiales</taxon>
        <taxon>Ricciaceae</taxon>
        <taxon>Riccia</taxon>
    </lineage>
</organism>
<dbReference type="CDD" id="cd00030">
    <property type="entry name" value="C2"/>
    <property type="match status" value="2"/>
</dbReference>
<proteinExistence type="predicted"/>
<evidence type="ECO:0000313" key="5">
    <source>
        <dbReference type="Proteomes" id="UP001633002"/>
    </source>
</evidence>
<dbReference type="PROSITE" id="PS50004">
    <property type="entry name" value="C2"/>
    <property type="match status" value="1"/>
</dbReference>
<dbReference type="PANTHER" id="PTHR45911">
    <property type="entry name" value="C2 DOMAIN-CONTAINING PROTEIN"/>
    <property type="match status" value="1"/>
</dbReference>
<feature type="domain" description="C2" evidence="3">
    <location>
        <begin position="135"/>
        <end position="252"/>
    </location>
</feature>
<protein>
    <recommendedName>
        <fullName evidence="3">C2 domain-containing protein</fullName>
    </recommendedName>
</protein>
<sequence>MFPCSERVNCDACSVWKKLYVVEVEDLESEKLLLKVFEEDSSQEEELLGCAEVSLKELQACFPEEKCLNLVSLELLYHPYDRNFAAMWHREATTEVAESSVGRANRVSNLDKQTGIPDEANLNFIESLRLHHGPSLNHDHPHKGQMSEAVRGVLSVTVVRAENLGVADKNGLSDPFVVLKMRNSKTKKQTKVVYKTLNPVWNQTLHFPVEDAIHDMLDIKVLDHDTFRNDFLGNYSMPLTKTIYTGEYDAEFKLDGVTTGKLFLHMKWTPESSGVSNAKSQRRHIIF</sequence>
<dbReference type="GO" id="GO:0046872">
    <property type="term" value="F:metal ion binding"/>
    <property type="evidence" value="ECO:0007669"/>
    <property type="project" value="UniProtKB-KW"/>
</dbReference>
<keyword evidence="1" id="KW-0479">Metal-binding</keyword>
<reference evidence="4 5" key="1">
    <citation type="submission" date="2024-09" db="EMBL/GenBank/DDBJ databases">
        <title>Chromosome-scale assembly of Riccia sorocarpa.</title>
        <authorList>
            <person name="Paukszto L."/>
        </authorList>
    </citation>
    <scope>NUCLEOTIDE SEQUENCE [LARGE SCALE GENOMIC DNA]</scope>
    <source>
        <strain evidence="4">LP-2024</strain>
        <tissue evidence="4">Aerial parts of the thallus</tissue>
    </source>
</reference>
<evidence type="ECO:0000313" key="4">
    <source>
        <dbReference type="EMBL" id="KAL3674994.1"/>
    </source>
</evidence>
<dbReference type="Gene3D" id="2.60.40.150">
    <property type="entry name" value="C2 domain"/>
    <property type="match status" value="2"/>
</dbReference>
<evidence type="ECO:0000256" key="1">
    <source>
        <dbReference type="ARBA" id="ARBA00022723"/>
    </source>
</evidence>
<dbReference type="EMBL" id="JBJQOH010000008">
    <property type="protein sequence ID" value="KAL3674994.1"/>
    <property type="molecule type" value="Genomic_DNA"/>
</dbReference>